<feature type="region of interest" description="Disordered" evidence="1">
    <location>
        <begin position="1"/>
        <end position="30"/>
    </location>
</feature>
<dbReference type="AlphaFoldDB" id="J4GQ80"/>
<evidence type="ECO:0000256" key="1">
    <source>
        <dbReference type="SAM" id="MobiDB-lite"/>
    </source>
</evidence>
<sequence length="277" mass="29459">MRASFSSSAAHTLAGPEERRHSAPGAYIPAHAGPAESIACSVGAHDSSTRSYRNRALSLASRLVRPAQSLPALSTQRRSSSTDGPPAIVYLQLSVSEGPSPRRGFWPGRHSTCVSLSEDSCSPPLTTVLLEDDPLSNVGLGLGLPVEFHTPIDADRPATTTAEIVASSDYNGLRRRNSSSNQVPVYSICPPGLDTVDVPTTGINAQQTCDQSVPPFVTREMDTQSLLSAHDYTIDIVPPTPPLSDPESMEFLQGEISPPGAPQLQSINRFRADSLYG</sequence>
<gene>
    <name evidence="2" type="ORF">FIBRA_04994</name>
</gene>
<reference evidence="2 3" key="1">
    <citation type="journal article" date="2012" name="Appl. Environ. Microbiol.">
        <title>Short-read sequencing for genomic analysis of the brown rot fungus Fibroporia radiculosa.</title>
        <authorList>
            <person name="Tang J.D."/>
            <person name="Perkins A.D."/>
            <person name="Sonstegard T.S."/>
            <person name="Schroeder S.G."/>
            <person name="Burgess S.C."/>
            <person name="Diehl S.V."/>
        </authorList>
    </citation>
    <scope>NUCLEOTIDE SEQUENCE [LARGE SCALE GENOMIC DNA]</scope>
    <source>
        <strain evidence="2 3">TFFH 294</strain>
    </source>
</reference>
<proteinExistence type="predicted"/>
<dbReference type="HOGENOM" id="CLU_1004854_0_0_1"/>
<organism evidence="2 3">
    <name type="scientific">Fibroporia radiculosa</name>
    <dbReference type="NCBI Taxonomy" id="599839"/>
    <lineage>
        <taxon>Eukaryota</taxon>
        <taxon>Fungi</taxon>
        <taxon>Dikarya</taxon>
        <taxon>Basidiomycota</taxon>
        <taxon>Agaricomycotina</taxon>
        <taxon>Agaricomycetes</taxon>
        <taxon>Polyporales</taxon>
        <taxon>Fibroporiaceae</taxon>
        <taxon>Fibroporia</taxon>
    </lineage>
</organism>
<dbReference type="RefSeq" id="XP_012182163.1">
    <property type="nucleotide sequence ID" value="XM_012326773.1"/>
</dbReference>
<dbReference type="OrthoDB" id="2806007at2759"/>
<accession>J4GQ80</accession>
<protein>
    <submittedName>
        <fullName evidence="2">Uncharacterized protein</fullName>
    </submittedName>
</protein>
<evidence type="ECO:0000313" key="3">
    <source>
        <dbReference type="Proteomes" id="UP000006352"/>
    </source>
</evidence>
<name>J4GQ80_9APHY</name>
<dbReference type="GeneID" id="24097791"/>
<keyword evidence="3" id="KW-1185">Reference proteome</keyword>
<dbReference type="EMBL" id="HE797095">
    <property type="protein sequence ID" value="CCM02880.1"/>
    <property type="molecule type" value="Genomic_DNA"/>
</dbReference>
<feature type="compositionally biased region" description="Polar residues" evidence="1">
    <location>
        <begin position="1"/>
        <end position="10"/>
    </location>
</feature>
<dbReference type="Proteomes" id="UP000006352">
    <property type="component" value="Unassembled WGS sequence"/>
</dbReference>
<dbReference type="InParanoid" id="J4GQ80"/>
<evidence type="ECO:0000313" key="2">
    <source>
        <dbReference type="EMBL" id="CCM02880.1"/>
    </source>
</evidence>